<dbReference type="InterPro" id="IPR029039">
    <property type="entry name" value="Flavoprotein-like_sf"/>
</dbReference>
<sequence length="194" mass="22323">QQCGKVKDFHYYLCRRLGGGMEIIMKGGNMKLIIHDLNEEEVKNLFSEPDEDVVLIGNKGEIRNCIGCFGCWIRTPGKCIIRDRYGDMGELLARCEEAEIISRCCYGGYSPFVKNVLDRSIPYLHPYFEIKNGEMHHRQRYEKILKLKVGFYGECISEDEKWTAEELVKANAVNLYAQVEGIRFVKTPDELGGR</sequence>
<evidence type="ECO:0008006" key="3">
    <source>
        <dbReference type="Google" id="ProtNLM"/>
    </source>
</evidence>
<dbReference type="Proteomes" id="UP001565219">
    <property type="component" value="Unassembled WGS sequence"/>
</dbReference>
<protein>
    <recommendedName>
        <fullName evidence="3">Flavodoxin family protein</fullName>
    </recommendedName>
</protein>
<gene>
    <name evidence="1" type="ORF">AALG99_09270</name>
</gene>
<dbReference type="Gene3D" id="3.40.50.360">
    <property type="match status" value="1"/>
</dbReference>
<organism evidence="1 2">
    <name type="scientific">Anaerostipes hominis</name>
    <name type="common">ex Lee et al. 2021</name>
    <dbReference type="NCBI Taxonomy" id="2025494"/>
    <lineage>
        <taxon>Bacteria</taxon>
        <taxon>Bacillati</taxon>
        <taxon>Bacillota</taxon>
        <taxon>Clostridia</taxon>
        <taxon>Lachnospirales</taxon>
        <taxon>Lachnospiraceae</taxon>
        <taxon>Anaerostipes</taxon>
    </lineage>
</organism>
<proteinExistence type="predicted"/>
<accession>A0ABV4DGR6</accession>
<comment type="caution">
    <text evidence="1">The sequence shown here is derived from an EMBL/GenBank/DDBJ whole genome shotgun (WGS) entry which is preliminary data.</text>
</comment>
<reference evidence="1 2" key="1">
    <citation type="submission" date="2024-03" db="EMBL/GenBank/DDBJ databases">
        <title>Mouse gut bacterial collection (mGBC) of GemPharmatech.</title>
        <authorList>
            <person name="He Y."/>
            <person name="Dong L."/>
            <person name="Wu D."/>
            <person name="Gao X."/>
            <person name="Lin Z."/>
        </authorList>
    </citation>
    <scope>NUCLEOTIDE SEQUENCE [LARGE SCALE GENOMIC DNA]</scope>
    <source>
        <strain evidence="1 2">32-10</strain>
    </source>
</reference>
<evidence type="ECO:0000313" key="2">
    <source>
        <dbReference type="Proteomes" id="UP001565219"/>
    </source>
</evidence>
<evidence type="ECO:0000313" key="1">
    <source>
        <dbReference type="EMBL" id="MEY8633714.1"/>
    </source>
</evidence>
<feature type="non-terminal residue" evidence="1">
    <location>
        <position position="1"/>
    </location>
</feature>
<dbReference type="RefSeq" id="WP_369882346.1">
    <property type="nucleotide sequence ID" value="NZ_JBCLTR010000009.1"/>
</dbReference>
<keyword evidence="2" id="KW-1185">Reference proteome</keyword>
<dbReference type="EMBL" id="JBCLTR010000009">
    <property type="protein sequence ID" value="MEY8633714.1"/>
    <property type="molecule type" value="Genomic_DNA"/>
</dbReference>
<name>A0ABV4DGR6_9FIRM</name>